<feature type="compositionally biased region" description="Basic and acidic residues" evidence="1">
    <location>
        <begin position="76"/>
        <end position="85"/>
    </location>
</feature>
<evidence type="ECO:0000313" key="3">
    <source>
        <dbReference type="Proteomes" id="UP000796880"/>
    </source>
</evidence>
<reference evidence="2" key="1">
    <citation type="submission" date="2020-03" db="EMBL/GenBank/DDBJ databases">
        <title>A high-quality chromosome-level genome assembly of a woody plant with both climbing and erect habits, Rhamnella rubrinervis.</title>
        <authorList>
            <person name="Lu Z."/>
            <person name="Yang Y."/>
            <person name="Zhu X."/>
            <person name="Sun Y."/>
        </authorList>
    </citation>
    <scope>NUCLEOTIDE SEQUENCE</scope>
    <source>
        <strain evidence="2">BYM</strain>
        <tissue evidence="2">Leaf</tissue>
    </source>
</reference>
<comment type="caution">
    <text evidence="2">The sequence shown here is derived from an EMBL/GenBank/DDBJ whole genome shotgun (WGS) entry which is preliminary data.</text>
</comment>
<proteinExistence type="predicted"/>
<protein>
    <submittedName>
        <fullName evidence="2">Uncharacterized protein</fullName>
    </submittedName>
</protein>
<feature type="compositionally biased region" description="Polar residues" evidence="1">
    <location>
        <begin position="93"/>
        <end position="105"/>
    </location>
</feature>
<sequence>MSMAKTDITVRTEECQEGILCEVYHLYINDSKYCGDQTKAEFKFVEESLEGALSRTLEDPLYPGRRSLRRSQPPVERNRLKDTVVHRPRINKGSCSSKSSRFGMF</sequence>
<keyword evidence="3" id="KW-1185">Reference proteome</keyword>
<name>A0A8K0DP86_9ROSA</name>
<gene>
    <name evidence="2" type="ORF">FNV43_RR21790</name>
</gene>
<dbReference type="AlphaFoldDB" id="A0A8K0DP86"/>
<accession>A0A8K0DP86</accession>
<evidence type="ECO:0000256" key="1">
    <source>
        <dbReference type="SAM" id="MobiDB-lite"/>
    </source>
</evidence>
<evidence type="ECO:0000313" key="2">
    <source>
        <dbReference type="EMBL" id="KAF3434705.1"/>
    </source>
</evidence>
<dbReference type="EMBL" id="VOIH02000010">
    <property type="protein sequence ID" value="KAF3434705.1"/>
    <property type="molecule type" value="Genomic_DNA"/>
</dbReference>
<organism evidence="2 3">
    <name type="scientific">Rhamnella rubrinervis</name>
    <dbReference type="NCBI Taxonomy" id="2594499"/>
    <lineage>
        <taxon>Eukaryota</taxon>
        <taxon>Viridiplantae</taxon>
        <taxon>Streptophyta</taxon>
        <taxon>Embryophyta</taxon>
        <taxon>Tracheophyta</taxon>
        <taxon>Spermatophyta</taxon>
        <taxon>Magnoliopsida</taxon>
        <taxon>eudicotyledons</taxon>
        <taxon>Gunneridae</taxon>
        <taxon>Pentapetalae</taxon>
        <taxon>rosids</taxon>
        <taxon>fabids</taxon>
        <taxon>Rosales</taxon>
        <taxon>Rhamnaceae</taxon>
        <taxon>rhamnoid group</taxon>
        <taxon>Rhamneae</taxon>
        <taxon>Rhamnella</taxon>
    </lineage>
</organism>
<feature type="region of interest" description="Disordered" evidence="1">
    <location>
        <begin position="62"/>
        <end position="105"/>
    </location>
</feature>
<dbReference type="Proteomes" id="UP000796880">
    <property type="component" value="Unassembled WGS sequence"/>
</dbReference>